<evidence type="ECO:0000256" key="3">
    <source>
        <dbReference type="ARBA" id="ARBA00022833"/>
    </source>
</evidence>
<dbReference type="SUPFAM" id="SSF51735">
    <property type="entry name" value="NAD(P)-binding Rossmann-fold domains"/>
    <property type="match status" value="1"/>
</dbReference>
<evidence type="ECO:0000256" key="2">
    <source>
        <dbReference type="ARBA" id="ARBA00022723"/>
    </source>
</evidence>
<reference evidence="8" key="1">
    <citation type="journal article" date="2019" name="Int. J. Syst. Evol. Microbiol.">
        <title>The Global Catalogue of Microorganisms (GCM) 10K type strain sequencing project: providing services to taxonomists for standard genome sequencing and annotation.</title>
        <authorList>
            <consortium name="The Broad Institute Genomics Platform"/>
            <consortium name="The Broad Institute Genome Sequencing Center for Infectious Disease"/>
            <person name="Wu L."/>
            <person name="Ma J."/>
        </authorList>
    </citation>
    <scope>NUCLEOTIDE SEQUENCE [LARGE SCALE GENOMIC DNA]</scope>
    <source>
        <strain evidence="8">CCUG 56698</strain>
    </source>
</reference>
<dbReference type="EMBL" id="JBHTEF010000001">
    <property type="protein sequence ID" value="MFC7579935.1"/>
    <property type="molecule type" value="Genomic_DNA"/>
</dbReference>
<dbReference type="InterPro" id="IPR036291">
    <property type="entry name" value="NAD(P)-bd_dom_sf"/>
</dbReference>
<dbReference type="Pfam" id="PF08240">
    <property type="entry name" value="ADH_N"/>
    <property type="match status" value="1"/>
</dbReference>
<dbReference type="PROSITE" id="PS00059">
    <property type="entry name" value="ADH_ZINC"/>
    <property type="match status" value="1"/>
</dbReference>
<keyword evidence="4" id="KW-0560">Oxidoreductase</keyword>
<feature type="domain" description="Enoyl reductase (ER)" evidence="6">
    <location>
        <begin position="8"/>
        <end position="347"/>
    </location>
</feature>
<keyword evidence="8" id="KW-1185">Reference proteome</keyword>
<name>A0ABW2SJ44_9ACTO</name>
<dbReference type="InterPro" id="IPR013149">
    <property type="entry name" value="ADH-like_C"/>
</dbReference>
<dbReference type="InterPro" id="IPR002328">
    <property type="entry name" value="ADH_Zn_CS"/>
</dbReference>
<evidence type="ECO:0000313" key="7">
    <source>
        <dbReference type="EMBL" id="MFC7579935.1"/>
    </source>
</evidence>
<dbReference type="InterPro" id="IPR011032">
    <property type="entry name" value="GroES-like_sf"/>
</dbReference>
<comment type="cofactor">
    <cofactor evidence="1 5">
        <name>Zn(2+)</name>
        <dbReference type="ChEBI" id="CHEBI:29105"/>
    </cofactor>
</comment>
<dbReference type="PANTHER" id="PTHR43401">
    <property type="entry name" value="L-THREONINE 3-DEHYDROGENASE"/>
    <property type="match status" value="1"/>
</dbReference>
<comment type="similarity">
    <text evidence="5">Belongs to the zinc-containing alcohol dehydrogenase family.</text>
</comment>
<accession>A0ABW2SJ44</accession>
<evidence type="ECO:0000256" key="5">
    <source>
        <dbReference type="RuleBase" id="RU361277"/>
    </source>
</evidence>
<dbReference type="InterPro" id="IPR013154">
    <property type="entry name" value="ADH-like_N"/>
</dbReference>
<protein>
    <submittedName>
        <fullName evidence="7">Galactitol-1-phosphate 5-dehydrogenase</fullName>
    </submittedName>
</protein>
<dbReference type="Gene3D" id="3.40.50.720">
    <property type="entry name" value="NAD(P)-binding Rossmann-like Domain"/>
    <property type="match status" value="1"/>
</dbReference>
<dbReference type="Proteomes" id="UP001596527">
    <property type="component" value="Unassembled WGS sequence"/>
</dbReference>
<comment type="caution">
    <text evidence="7">The sequence shown here is derived from an EMBL/GenBank/DDBJ whole genome shotgun (WGS) entry which is preliminary data.</text>
</comment>
<dbReference type="CDD" id="cd08236">
    <property type="entry name" value="sugar_DH"/>
    <property type="match status" value="1"/>
</dbReference>
<keyword evidence="3 5" id="KW-0862">Zinc</keyword>
<dbReference type="SUPFAM" id="SSF50129">
    <property type="entry name" value="GroES-like"/>
    <property type="match status" value="1"/>
</dbReference>
<dbReference type="RefSeq" id="WP_380971519.1">
    <property type="nucleotide sequence ID" value="NZ_JBHTEF010000001.1"/>
</dbReference>
<proteinExistence type="inferred from homology"/>
<sequence length="364" mass="39261">MKASVLHGPRDVRYEDFPIPKAGESEILIDVRATGVCGSDVPRVLSDAAHFYPMVLGHEFSGVVAQVGSGVTGHKVGDRVAVAPLIPCMACEMCQRGRYSMCPDYAFIGSSRYGALAEYVSAPARNLVPIGEETDFVRAAMIEPSTVALHGLRVGRFRPGEHVAILGGGTVGLFAAQWARILGAKSVTVFDIVPERLALALELGADAAVDSRTEDVEARSAELTRGFGFSHIFETAGQNATQIQAMRLVAKSGRITLIGNSHRDLEFPASTFELLNRREVTLTASWMSYSAPFPGREWTDTVECLANGELRWSPRLLQGQRTFTLADVGDAFRLYEAPGAVKGKLMFVQGEGGAQNRPGEESDD</sequence>
<dbReference type="Gene3D" id="3.90.180.10">
    <property type="entry name" value="Medium-chain alcohol dehydrogenases, catalytic domain"/>
    <property type="match status" value="1"/>
</dbReference>
<dbReference type="InterPro" id="IPR050129">
    <property type="entry name" value="Zn_alcohol_dh"/>
</dbReference>
<dbReference type="InterPro" id="IPR020843">
    <property type="entry name" value="ER"/>
</dbReference>
<evidence type="ECO:0000256" key="4">
    <source>
        <dbReference type="ARBA" id="ARBA00023002"/>
    </source>
</evidence>
<dbReference type="SMART" id="SM00829">
    <property type="entry name" value="PKS_ER"/>
    <property type="match status" value="1"/>
</dbReference>
<keyword evidence="2 5" id="KW-0479">Metal-binding</keyword>
<organism evidence="7 8">
    <name type="scientific">Schaalia naturae</name>
    <dbReference type="NCBI Taxonomy" id="635203"/>
    <lineage>
        <taxon>Bacteria</taxon>
        <taxon>Bacillati</taxon>
        <taxon>Actinomycetota</taxon>
        <taxon>Actinomycetes</taxon>
        <taxon>Actinomycetales</taxon>
        <taxon>Actinomycetaceae</taxon>
        <taxon>Schaalia</taxon>
    </lineage>
</organism>
<dbReference type="PANTHER" id="PTHR43401:SF2">
    <property type="entry name" value="L-THREONINE 3-DEHYDROGENASE"/>
    <property type="match status" value="1"/>
</dbReference>
<evidence type="ECO:0000313" key="8">
    <source>
        <dbReference type="Proteomes" id="UP001596527"/>
    </source>
</evidence>
<evidence type="ECO:0000259" key="6">
    <source>
        <dbReference type="SMART" id="SM00829"/>
    </source>
</evidence>
<evidence type="ECO:0000256" key="1">
    <source>
        <dbReference type="ARBA" id="ARBA00001947"/>
    </source>
</evidence>
<dbReference type="Pfam" id="PF00107">
    <property type="entry name" value="ADH_zinc_N"/>
    <property type="match status" value="1"/>
</dbReference>
<gene>
    <name evidence="7" type="ORF">ACFQWG_01670</name>
</gene>